<dbReference type="Gene3D" id="1.10.10.60">
    <property type="entry name" value="Homeodomain-like"/>
    <property type="match status" value="1"/>
</dbReference>
<dbReference type="InterPro" id="IPR025662">
    <property type="entry name" value="Sigma_54_int_dom_ATP-bd_1"/>
</dbReference>
<keyword evidence="6" id="KW-0804">Transcription</keyword>
<dbReference type="FunFam" id="3.40.50.300:FF:000006">
    <property type="entry name" value="DNA-binding transcriptional regulator NtrC"/>
    <property type="match status" value="1"/>
</dbReference>
<name>A0AA48GPM0_9BACT</name>
<evidence type="ECO:0000259" key="7">
    <source>
        <dbReference type="PROSITE" id="PS50045"/>
    </source>
</evidence>
<evidence type="ECO:0000256" key="1">
    <source>
        <dbReference type="ARBA" id="ARBA00022741"/>
    </source>
</evidence>
<dbReference type="InterPro" id="IPR002197">
    <property type="entry name" value="HTH_Fis"/>
</dbReference>
<dbReference type="PROSITE" id="PS50045">
    <property type="entry name" value="SIGMA54_INTERACT_4"/>
    <property type="match status" value="1"/>
</dbReference>
<accession>A0AA48GPM0</accession>
<evidence type="ECO:0000256" key="4">
    <source>
        <dbReference type="ARBA" id="ARBA00023125"/>
    </source>
</evidence>
<dbReference type="InterPro" id="IPR027417">
    <property type="entry name" value="P-loop_NTPase"/>
</dbReference>
<keyword evidence="3" id="KW-0805">Transcription regulation</keyword>
<reference evidence="8" key="1">
    <citation type="journal article" date="2023" name="Int. J. Syst. Evol. Microbiol.">
        <title>Mesoterricola silvestris gen. nov., sp. nov., Mesoterricola sediminis sp. nov., Geothrix oryzae sp. nov., Geothrix edaphica sp. nov., Geothrix rubra sp. nov., and Geothrix limicola sp. nov., six novel members of Acidobacteriota isolated from soils.</title>
        <authorList>
            <person name="Itoh H."/>
            <person name="Sugisawa Y."/>
            <person name="Mise K."/>
            <person name="Xu Z."/>
            <person name="Kuniyasu M."/>
            <person name="Ushijima N."/>
            <person name="Kawano K."/>
            <person name="Kobayashi E."/>
            <person name="Shiratori Y."/>
            <person name="Masuda Y."/>
            <person name="Senoo K."/>
        </authorList>
    </citation>
    <scope>NUCLEOTIDE SEQUENCE</scope>
    <source>
        <strain evidence="8">W786</strain>
    </source>
</reference>
<evidence type="ECO:0000256" key="2">
    <source>
        <dbReference type="ARBA" id="ARBA00022840"/>
    </source>
</evidence>
<dbReference type="InterPro" id="IPR025944">
    <property type="entry name" value="Sigma_54_int_dom_CS"/>
</dbReference>
<dbReference type="Gene3D" id="3.30.450.40">
    <property type="match status" value="2"/>
</dbReference>
<dbReference type="Gene3D" id="3.40.50.300">
    <property type="entry name" value="P-loop containing nucleotide triphosphate hydrolases"/>
    <property type="match status" value="1"/>
</dbReference>
<evidence type="ECO:0000256" key="5">
    <source>
        <dbReference type="ARBA" id="ARBA00023159"/>
    </source>
</evidence>
<evidence type="ECO:0000256" key="3">
    <source>
        <dbReference type="ARBA" id="ARBA00023015"/>
    </source>
</evidence>
<dbReference type="InterPro" id="IPR025943">
    <property type="entry name" value="Sigma_54_int_dom_ATP-bd_2"/>
</dbReference>
<gene>
    <name evidence="8" type="ORF">METESE_18890</name>
</gene>
<dbReference type="Gene3D" id="1.10.8.60">
    <property type="match status" value="1"/>
</dbReference>
<dbReference type="RefSeq" id="WP_243331052.1">
    <property type="nucleotide sequence ID" value="NZ_AP027081.1"/>
</dbReference>
<keyword evidence="9" id="KW-1185">Reference proteome</keyword>
<dbReference type="InterPro" id="IPR002078">
    <property type="entry name" value="Sigma_54_int"/>
</dbReference>
<keyword evidence="2" id="KW-0067">ATP-binding</keyword>
<proteinExistence type="predicted"/>
<dbReference type="PROSITE" id="PS00688">
    <property type="entry name" value="SIGMA54_INTERACT_3"/>
    <property type="match status" value="1"/>
</dbReference>
<dbReference type="AlphaFoldDB" id="A0AA48GPM0"/>
<dbReference type="Pfam" id="PF13185">
    <property type="entry name" value="GAF_2"/>
    <property type="match status" value="1"/>
</dbReference>
<dbReference type="Pfam" id="PF00158">
    <property type="entry name" value="Sigma54_activat"/>
    <property type="match status" value="1"/>
</dbReference>
<evidence type="ECO:0000313" key="9">
    <source>
        <dbReference type="Proteomes" id="UP001228113"/>
    </source>
</evidence>
<dbReference type="PROSITE" id="PS00676">
    <property type="entry name" value="SIGMA54_INTERACT_2"/>
    <property type="match status" value="1"/>
</dbReference>
<dbReference type="CDD" id="cd00009">
    <property type="entry name" value="AAA"/>
    <property type="match status" value="1"/>
</dbReference>
<dbReference type="SUPFAM" id="SSF52540">
    <property type="entry name" value="P-loop containing nucleoside triphosphate hydrolases"/>
    <property type="match status" value="1"/>
</dbReference>
<dbReference type="FunFam" id="1.10.8.60:FF:000014">
    <property type="entry name" value="DNA-binding transcriptional regulator NtrC"/>
    <property type="match status" value="1"/>
</dbReference>
<keyword evidence="1" id="KW-0547">Nucleotide-binding</keyword>
<dbReference type="InterPro" id="IPR003018">
    <property type="entry name" value="GAF"/>
</dbReference>
<dbReference type="PROSITE" id="PS00675">
    <property type="entry name" value="SIGMA54_INTERACT_1"/>
    <property type="match status" value="1"/>
</dbReference>
<dbReference type="GO" id="GO:0043565">
    <property type="term" value="F:sequence-specific DNA binding"/>
    <property type="evidence" value="ECO:0007669"/>
    <property type="project" value="InterPro"/>
</dbReference>
<dbReference type="Proteomes" id="UP001228113">
    <property type="component" value="Chromosome"/>
</dbReference>
<organism evidence="8 9">
    <name type="scientific">Mesoterricola sediminis</name>
    <dbReference type="NCBI Taxonomy" id="2927980"/>
    <lineage>
        <taxon>Bacteria</taxon>
        <taxon>Pseudomonadati</taxon>
        <taxon>Acidobacteriota</taxon>
        <taxon>Holophagae</taxon>
        <taxon>Holophagales</taxon>
        <taxon>Holophagaceae</taxon>
        <taxon>Mesoterricola</taxon>
    </lineage>
</organism>
<dbReference type="KEGG" id="msea:METESE_18890"/>
<dbReference type="SUPFAM" id="SSF55781">
    <property type="entry name" value="GAF domain-like"/>
    <property type="match status" value="2"/>
</dbReference>
<evidence type="ECO:0000313" key="8">
    <source>
        <dbReference type="EMBL" id="BDU76931.1"/>
    </source>
</evidence>
<dbReference type="Pfam" id="PF25601">
    <property type="entry name" value="AAA_lid_14"/>
    <property type="match status" value="1"/>
</dbReference>
<dbReference type="InterPro" id="IPR003593">
    <property type="entry name" value="AAA+_ATPase"/>
</dbReference>
<keyword evidence="5" id="KW-0010">Activator</keyword>
<dbReference type="SUPFAM" id="SSF46689">
    <property type="entry name" value="Homeodomain-like"/>
    <property type="match status" value="1"/>
</dbReference>
<dbReference type="SMART" id="SM00065">
    <property type="entry name" value="GAF"/>
    <property type="match status" value="2"/>
</dbReference>
<feature type="domain" description="Sigma-54 factor interaction" evidence="7">
    <location>
        <begin position="384"/>
        <end position="613"/>
    </location>
</feature>
<dbReference type="PANTHER" id="PTHR32071">
    <property type="entry name" value="TRANSCRIPTIONAL REGULATORY PROTEIN"/>
    <property type="match status" value="1"/>
</dbReference>
<protein>
    <submittedName>
        <fullName evidence="8">ATPase AAA</fullName>
    </submittedName>
</protein>
<dbReference type="Pfam" id="PF02954">
    <property type="entry name" value="HTH_8"/>
    <property type="match status" value="1"/>
</dbReference>
<keyword evidence="4" id="KW-0238">DNA-binding</keyword>
<sequence>MTPEPRTPAFRDLDPARLAHLLDAAAALGPCRDLETLGPALYRVLQEDLPLHRLALWLGAPDEGLPLSQWAAQSGPDGLLDPVSPLPAWVEATRNLAKDFYCLEQAEACGSGGMGRVLKDMGFRSAVLLPLRTPERLVGGLALASREPGAFQAVGHDYLIFLARFLSSYALRILRLRQLDELNASLTRERDQQRVLLEITNELMAHREPRDLFEAISANLRRHIAYDGLVLVVAQNDGREVEVRFIDFPGSRGHIQENRGFAPGLGPTGRAMELRQPCVFTREDLLAFPPPVPQVMVEGEGLRSMCSVPLISRNRVMGVLSFASRREGAFPPAVADLLGRAGAQVAIALDNAFAYEEIQALRDKLAQENLYLQEEMDRDYGLEIIGNSASLMKVLRQVETVAPSGATVLLLGETGTGKELMARAIHGLSPRAEKSFVQINCAAIPAGLMESELFGHEKGAFTGAISAKAGRLELAHEGTLFLDEVGDLPLELQPKLLRALQEREFERLGGVKPRKVDLRLIAATNQDLAAMVEAKTFRADLFYRLNVFPIRIPPLRERREDIPDLVRYFTQKFAQRMHKPIDAIPARAMEALAAWNWPGNVRELENFIERSVILSPGRELRIPFAELAPARPAQVEGETLRDAERSAILKALEASGGRVGGAAGAAARLGMKRTTLQSRMKKLGIGEGPLRPVG</sequence>
<dbReference type="InterPro" id="IPR058031">
    <property type="entry name" value="AAA_lid_NorR"/>
</dbReference>
<dbReference type="PRINTS" id="PR01590">
    <property type="entry name" value="HTHFIS"/>
</dbReference>
<evidence type="ECO:0000256" key="6">
    <source>
        <dbReference type="ARBA" id="ARBA00023163"/>
    </source>
</evidence>
<dbReference type="InterPro" id="IPR029016">
    <property type="entry name" value="GAF-like_dom_sf"/>
</dbReference>
<dbReference type="EMBL" id="AP027081">
    <property type="protein sequence ID" value="BDU76931.1"/>
    <property type="molecule type" value="Genomic_DNA"/>
</dbReference>
<dbReference type="GO" id="GO:0005524">
    <property type="term" value="F:ATP binding"/>
    <property type="evidence" value="ECO:0007669"/>
    <property type="project" value="UniProtKB-KW"/>
</dbReference>
<dbReference type="SMART" id="SM00382">
    <property type="entry name" value="AAA"/>
    <property type="match status" value="1"/>
</dbReference>
<dbReference type="PANTHER" id="PTHR32071:SF123">
    <property type="entry name" value="DNA-BINDING TRANSCRIPTIONAL ACTIVATOR HYFR-RELATED"/>
    <property type="match status" value="1"/>
</dbReference>
<dbReference type="GO" id="GO:0006355">
    <property type="term" value="P:regulation of DNA-templated transcription"/>
    <property type="evidence" value="ECO:0007669"/>
    <property type="project" value="InterPro"/>
</dbReference>
<dbReference type="InterPro" id="IPR009057">
    <property type="entry name" value="Homeodomain-like_sf"/>
</dbReference>